<dbReference type="EMBL" id="JBJIAB010000011">
    <property type="protein sequence ID" value="MFL0165576.1"/>
    <property type="molecule type" value="Genomic_DNA"/>
</dbReference>
<gene>
    <name evidence="1" type="ORF">ACJDTP_10900</name>
</gene>
<name>A0ABW8S418_9CLOT</name>
<organism evidence="1 2">
    <name type="scientific">Candidatus Clostridium helianthi</name>
    <dbReference type="NCBI Taxonomy" id="3381660"/>
    <lineage>
        <taxon>Bacteria</taxon>
        <taxon>Bacillati</taxon>
        <taxon>Bacillota</taxon>
        <taxon>Clostridia</taxon>
        <taxon>Eubacteriales</taxon>
        <taxon>Clostridiaceae</taxon>
        <taxon>Clostridium</taxon>
    </lineage>
</organism>
<keyword evidence="2" id="KW-1185">Reference proteome</keyword>
<dbReference type="Proteomes" id="UP001623600">
    <property type="component" value="Unassembled WGS sequence"/>
</dbReference>
<protein>
    <submittedName>
        <fullName evidence="1">LLM class flavin-dependent oxidoreductase</fullName>
    </submittedName>
</protein>
<proteinExistence type="predicted"/>
<comment type="caution">
    <text evidence="1">The sequence shown here is derived from an EMBL/GenBank/DDBJ whole genome shotgun (WGS) entry which is preliminary data.</text>
</comment>
<dbReference type="RefSeq" id="WP_406761188.1">
    <property type="nucleotide sequence ID" value="NZ_JBJIAB010000011.1"/>
</dbReference>
<evidence type="ECO:0000313" key="1">
    <source>
        <dbReference type="EMBL" id="MFL0165576.1"/>
    </source>
</evidence>
<accession>A0ABW8S418</accession>
<reference evidence="1 2" key="1">
    <citation type="submission" date="2024-11" db="EMBL/GenBank/DDBJ databases">
        <authorList>
            <person name="Heng Y.C."/>
            <person name="Lim A.C.H."/>
            <person name="Lee J.K.Y."/>
            <person name="Kittelmann S."/>
        </authorList>
    </citation>
    <scope>NUCLEOTIDE SEQUENCE [LARGE SCALE GENOMIC DNA]</scope>
    <source>
        <strain evidence="1 2">WILCCON 0112</strain>
    </source>
</reference>
<sequence>MGIKEDLKSYIIKSGWNISKVQEELNRINGTNFGMQNLSKKINNETLRYGEVLQIADIIGYEIKWETKKD</sequence>
<evidence type="ECO:0000313" key="2">
    <source>
        <dbReference type="Proteomes" id="UP001623600"/>
    </source>
</evidence>